<protein>
    <submittedName>
        <fullName evidence="3">Cell wall hydrolase</fullName>
    </submittedName>
</protein>
<name>A0ABW8T639_9CLOT</name>
<feature type="domain" description="Cell wall hydrolase SleB" evidence="2">
    <location>
        <begin position="70"/>
        <end position="170"/>
    </location>
</feature>
<feature type="chain" id="PRO_5047503944" evidence="1">
    <location>
        <begin position="25"/>
        <end position="174"/>
    </location>
</feature>
<dbReference type="Proteomes" id="UP001623591">
    <property type="component" value="Unassembled WGS sequence"/>
</dbReference>
<dbReference type="InterPro" id="IPR042047">
    <property type="entry name" value="SleB_dom1"/>
</dbReference>
<evidence type="ECO:0000313" key="3">
    <source>
        <dbReference type="EMBL" id="MFL0247556.1"/>
    </source>
</evidence>
<dbReference type="GO" id="GO:0016787">
    <property type="term" value="F:hydrolase activity"/>
    <property type="evidence" value="ECO:0007669"/>
    <property type="project" value="UniProtKB-KW"/>
</dbReference>
<dbReference type="Pfam" id="PF07486">
    <property type="entry name" value="Hydrolase_2"/>
    <property type="match status" value="1"/>
</dbReference>
<sequence>MKKYTLVFLFLCFFLFIPLSNVKAASELDCDLYKEQIDAIQVLNYNQKSIYVTESDVYLMAQIVYAESRSEPYEGKVAVASVILNRLQSPGFPKSIEGVIKQKNAFSCLVNGRIDVIPDKASYDAVLEALSGKDPTNKAVFFYNPKIATSYWMKNIEKANVKPIGNHVFFVVNQ</sequence>
<organism evidence="3 4">
    <name type="scientific">Candidatus Clostridium stratigraminis</name>
    <dbReference type="NCBI Taxonomy" id="3381661"/>
    <lineage>
        <taxon>Bacteria</taxon>
        <taxon>Bacillati</taxon>
        <taxon>Bacillota</taxon>
        <taxon>Clostridia</taxon>
        <taxon>Eubacteriales</taxon>
        <taxon>Clostridiaceae</taxon>
        <taxon>Clostridium</taxon>
    </lineage>
</organism>
<feature type="signal peptide" evidence="1">
    <location>
        <begin position="1"/>
        <end position="24"/>
    </location>
</feature>
<keyword evidence="3" id="KW-0378">Hydrolase</keyword>
<evidence type="ECO:0000259" key="2">
    <source>
        <dbReference type="Pfam" id="PF07486"/>
    </source>
</evidence>
<keyword evidence="4" id="KW-1185">Reference proteome</keyword>
<dbReference type="RefSeq" id="WP_406770007.1">
    <property type="nucleotide sequence ID" value="NZ_JBJHZZ010000007.1"/>
</dbReference>
<evidence type="ECO:0000256" key="1">
    <source>
        <dbReference type="SAM" id="SignalP"/>
    </source>
</evidence>
<reference evidence="3 4" key="1">
    <citation type="submission" date="2024-11" db="EMBL/GenBank/DDBJ databases">
        <authorList>
            <person name="Heng Y.C."/>
            <person name="Lim A.C.H."/>
            <person name="Lee J.K.Y."/>
            <person name="Kittelmann S."/>
        </authorList>
    </citation>
    <scope>NUCLEOTIDE SEQUENCE [LARGE SCALE GENOMIC DNA]</scope>
    <source>
        <strain evidence="3 4">WILCCON 0185</strain>
    </source>
</reference>
<comment type="caution">
    <text evidence="3">The sequence shown here is derived from an EMBL/GenBank/DDBJ whole genome shotgun (WGS) entry which is preliminary data.</text>
</comment>
<dbReference type="InterPro" id="IPR011105">
    <property type="entry name" value="Cell_wall_hydrolase_SleB"/>
</dbReference>
<keyword evidence="1" id="KW-0732">Signal</keyword>
<proteinExistence type="predicted"/>
<gene>
    <name evidence="3" type="ORF">ACJDUG_11300</name>
</gene>
<dbReference type="Gene3D" id="6.20.240.60">
    <property type="match status" value="1"/>
</dbReference>
<dbReference type="EMBL" id="JBJHZZ010000007">
    <property type="protein sequence ID" value="MFL0247556.1"/>
    <property type="molecule type" value="Genomic_DNA"/>
</dbReference>
<dbReference type="Gene3D" id="1.10.10.2520">
    <property type="entry name" value="Cell wall hydrolase SleB, domain 1"/>
    <property type="match status" value="1"/>
</dbReference>
<evidence type="ECO:0000313" key="4">
    <source>
        <dbReference type="Proteomes" id="UP001623591"/>
    </source>
</evidence>
<accession>A0ABW8T639</accession>